<protein>
    <submittedName>
        <fullName evidence="2">Uncharacterized protein</fullName>
    </submittedName>
</protein>
<proteinExistence type="predicted"/>
<gene>
    <name evidence="2" type="ORF">AWZ03_010865</name>
</gene>
<dbReference type="EMBL" id="LSRL02000204">
    <property type="protein sequence ID" value="TDG42712.1"/>
    <property type="molecule type" value="Genomic_DNA"/>
</dbReference>
<sequence length="178" mass="18869">MNPTPVGIGFGCGRKPPNNAKKRSRWPPPTLRAATPATATATTKATTTPTLNRKQQHIPQLSPHRASCNSSSSISSSTTRSSNSSSCISSRCTQMILILALAIVALNNVDSFLPAPAAASLLGESRLRHNPDYLCQQRRKLQCDGASETSFNCISSNSSNNSNNNNGNNSNNNNSGNL</sequence>
<reference evidence="2 3" key="1">
    <citation type="journal article" date="2019" name="J. Hered.">
        <title>An Improved Genome Assembly for Drosophila navojoa, the Basal Species in the mojavensis Cluster.</title>
        <authorList>
            <person name="Vanderlinde T."/>
            <person name="Dupim E.G."/>
            <person name="Nazario-Yepiz N.O."/>
            <person name="Carvalho A.B."/>
        </authorList>
    </citation>
    <scope>NUCLEOTIDE SEQUENCE [LARGE SCALE GENOMIC DNA]</scope>
    <source>
        <strain evidence="2">Navoj_Jal97</strain>
        <tissue evidence="2">Whole organism</tissue>
    </source>
</reference>
<accession>A0A484B352</accession>
<evidence type="ECO:0000313" key="3">
    <source>
        <dbReference type="Proteomes" id="UP000295192"/>
    </source>
</evidence>
<evidence type="ECO:0000256" key="1">
    <source>
        <dbReference type="SAM" id="MobiDB-lite"/>
    </source>
</evidence>
<dbReference type="OMA" id="MRSRWPP"/>
<dbReference type="AlphaFoldDB" id="A0A484B352"/>
<name>A0A484B352_DRONA</name>
<evidence type="ECO:0000313" key="2">
    <source>
        <dbReference type="EMBL" id="TDG42712.1"/>
    </source>
</evidence>
<keyword evidence="3" id="KW-1185">Reference proteome</keyword>
<feature type="compositionally biased region" description="Low complexity" evidence="1">
    <location>
        <begin position="31"/>
        <end position="50"/>
    </location>
</feature>
<feature type="region of interest" description="Disordered" evidence="1">
    <location>
        <begin position="157"/>
        <end position="178"/>
    </location>
</feature>
<organism evidence="2 3">
    <name type="scientific">Drosophila navojoa</name>
    <name type="common">Fruit fly</name>
    <dbReference type="NCBI Taxonomy" id="7232"/>
    <lineage>
        <taxon>Eukaryota</taxon>
        <taxon>Metazoa</taxon>
        <taxon>Ecdysozoa</taxon>
        <taxon>Arthropoda</taxon>
        <taxon>Hexapoda</taxon>
        <taxon>Insecta</taxon>
        <taxon>Pterygota</taxon>
        <taxon>Neoptera</taxon>
        <taxon>Endopterygota</taxon>
        <taxon>Diptera</taxon>
        <taxon>Brachycera</taxon>
        <taxon>Muscomorpha</taxon>
        <taxon>Ephydroidea</taxon>
        <taxon>Drosophilidae</taxon>
        <taxon>Drosophila</taxon>
    </lineage>
</organism>
<feature type="compositionally biased region" description="Low complexity" evidence="1">
    <location>
        <begin position="67"/>
        <end position="86"/>
    </location>
</feature>
<dbReference type="Proteomes" id="UP000295192">
    <property type="component" value="Unassembled WGS sequence"/>
</dbReference>
<comment type="caution">
    <text evidence="2">The sequence shown here is derived from an EMBL/GenBank/DDBJ whole genome shotgun (WGS) entry which is preliminary data.</text>
</comment>
<feature type="region of interest" description="Disordered" evidence="1">
    <location>
        <begin position="1"/>
        <end position="86"/>
    </location>
</feature>